<dbReference type="AlphaFoldDB" id="A0A916JJE6"/>
<keyword evidence="2" id="KW-1185">Reference proteome</keyword>
<name>A0A916JJE6_9FLAO</name>
<organism evidence="1 2">
    <name type="scientific">Parvicella tangerina</name>
    <dbReference type="NCBI Taxonomy" id="2829795"/>
    <lineage>
        <taxon>Bacteria</taxon>
        <taxon>Pseudomonadati</taxon>
        <taxon>Bacteroidota</taxon>
        <taxon>Flavobacteriia</taxon>
        <taxon>Flavobacteriales</taxon>
        <taxon>Parvicellaceae</taxon>
        <taxon>Parvicella</taxon>
    </lineage>
</organism>
<accession>A0A916JJE6</accession>
<dbReference type="EMBL" id="OU015584">
    <property type="protein sequence ID" value="CAG5076250.1"/>
    <property type="molecule type" value="Genomic_DNA"/>
</dbReference>
<evidence type="ECO:0000313" key="2">
    <source>
        <dbReference type="Proteomes" id="UP000683507"/>
    </source>
</evidence>
<evidence type="ECO:0000313" key="1">
    <source>
        <dbReference type="EMBL" id="CAG5076250.1"/>
    </source>
</evidence>
<protein>
    <submittedName>
        <fullName evidence="1">Uncharacterized protein</fullName>
    </submittedName>
</protein>
<dbReference type="KEGG" id="ptan:CRYO30217_00004"/>
<sequence>MNESTAYRKIQEIKKFIKESNTTESNELIESIEEMEKSHRSNEEILNFLLEFFSKAIRNRTINDLLDDEN</sequence>
<dbReference type="Proteomes" id="UP000683507">
    <property type="component" value="Chromosome"/>
</dbReference>
<reference evidence="1" key="1">
    <citation type="submission" date="2021-04" db="EMBL/GenBank/DDBJ databases">
        <authorList>
            <person name="Rodrigo-Torres L."/>
            <person name="Arahal R. D."/>
            <person name="Lucena T."/>
        </authorList>
    </citation>
    <scope>NUCLEOTIDE SEQUENCE</scope>
    <source>
        <strain evidence="1">AS29M-1</strain>
    </source>
</reference>
<gene>
    <name evidence="1" type="ORF">CRYO30217_00004</name>
</gene>
<proteinExistence type="predicted"/>